<dbReference type="AlphaFoldDB" id="A0A423SXP9"/>
<dbReference type="InterPro" id="IPR028994">
    <property type="entry name" value="Integrin_alpha_N"/>
</dbReference>
<dbReference type="GO" id="GO:0009897">
    <property type="term" value="C:external side of plasma membrane"/>
    <property type="evidence" value="ECO:0007669"/>
    <property type="project" value="TreeGrafter"/>
</dbReference>
<proteinExistence type="predicted"/>
<dbReference type="GO" id="GO:0005178">
    <property type="term" value="F:integrin binding"/>
    <property type="evidence" value="ECO:0007669"/>
    <property type="project" value="TreeGrafter"/>
</dbReference>
<reference evidence="1 2" key="2">
    <citation type="submission" date="2019-01" db="EMBL/GenBank/DDBJ databases">
        <title>The decoding of complex shrimp genome reveals the adaptation for benthos swimmer, frequently molting mechanism and breeding impact on genome.</title>
        <authorList>
            <person name="Sun Y."/>
            <person name="Gao Y."/>
            <person name="Yu Y."/>
        </authorList>
    </citation>
    <scope>NUCLEOTIDE SEQUENCE [LARGE SCALE GENOMIC DNA]</scope>
    <source>
        <tissue evidence="1">Muscle</tissue>
    </source>
</reference>
<sequence length="228" mass="23682">MLALAASYNLNADLARVLTGPEGTRFGYAVALWSDRNGSLRSPPPDWWWAPPRAASPAPGSLPLGGIHVCPAFGDQCPPDALMALPDAQGEAATAVRSSRVLSAQGIGFGETLFAADAPRSRLVACAPRFVIRPHTGSLHSRGACVAVDEAAAPPSEALTIVPFRANYIRVGGGPKLNNHRYTGYGLAGFSAALDEAQDSVFLGGPYAFFGQGVVAKSRPPKSAGRTS</sequence>
<keyword evidence="1" id="KW-0401">Integrin</keyword>
<evidence type="ECO:0000313" key="2">
    <source>
        <dbReference type="Proteomes" id="UP000283509"/>
    </source>
</evidence>
<dbReference type="GO" id="GO:0033627">
    <property type="term" value="P:cell adhesion mediated by integrin"/>
    <property type="evidence" value="ECO:0007669"/>
    <property type="project" value="TreeGrafter"/>
</dbReference>
<dbReference type="Gene3D" id="2.130.10.130">
    <property type="entry name" value="Integrin alpha, N-terminal"/>
    <property type="match status" value="1"/>
</dbReference>
<accession>A0A423SXP9</accession>
<dbReference type="GO" id="GO:0008305">
    <property type="term" value="C:integrin complex"/>
    <property type="evidence" value="ECO:0007669"/>
    <property type="project" value="TreeGrafter"/>
</dbReference>
<dbReference type="PANTHER" id="PTHR23220:SF122">
    <property type="entry name" value="INTEGRIN ALPHA-PS1"/>
    <property type="match status" value="1"/>
</dbReference>
<dbReference type="STRING" id="6689.A0A423SXP9"/>
<keyword evidence="2" id="KW-1185">Reference proteome</keyword>
<dbReference type="EMBL" id="QCYY01002627">
    <property type="protein sequence ID" value="ROT68848.1"/>
    <property type="molecule type" value="Genomic_DNA"/>
</dbReference>
<reference evidence="1 2" key="1">
    <citation type="submission" date="2018-04" db="EMBL/GenBank/DDBJ databases">
        <authorList>
            <person name="Zhang X."/>
            <person name="Yuan J."/>
            <person name="Li F."/>
            <person name="Xiang J."/>
        </authorList>
    </citation>
    <scope>NUCLEOTIDE SEQUENCE [LARGE SCALE GENOMIC DNA]</scope>
    <source>
        <tissue evidence="1">Muscle</tissue>
    </source>
</reference>
<dbReference type="GO" id="GO:0098609">
    <property type="term" value="P:cell-cell adhesion"/>
    <property type="evidence" value="ECO:0007669"/>
    <property type="project" value="TreeGrafter"/>
</dbReference>
<dbReference type="GO" id="GO:0007160">
    <property type="term" value="P:cell-matrix adhesion"/>
    <property type="evidence" value="ECO:0007669"/>
    <property type="project" value="TreeGrafter"/>
</dbReference>
<comment type="caution">
    <text evidence="1">The sequence shown here is derived from an EMBL/GenBank/DDBJ whole genome shotgun (WGS) entry which is preliminary data.</text>
</comment>
<dbReference type="PANTHER" id="PTHR23220">
    <property type="entry name" value="INTEGRIN ALPHA"/>
    <property type="match status" value="1"/>
</dbReference>
<dbReference type="GO" id="GO:0007229">
    <property type="term" value="P:integrin-mediated signaling pathway"/>
    <property type="evidence" value="ECO:0007669"/>
    <property type="project" value="UniProtKB-KW"/>
</dbReference>
<protein>
    <submittedName>
        <fullName evidence="1">Integrin alpha 5</fullName>
    </submittedName>
</protein>
<gene>
    <name evidence="1" type="ORF">C7M84_012999</name>
</gene>
<evidence type="ECO:0000313" key="1">
    <source>
        <dbReference type="EMBL" id="ROT68848.1"/>
    </source>
</evidence>
<dbReference type="Proteomes" id="UP000283509">
    <property type="component" value="Unassembled WGS sequence"/>
</dbReference>
<organism evidence="1 2">
    <name type="scientific">Penaeus vannamei</name>
    <name type="common">Whiteleg shrimp</name>
    <name type="synonym">Litopenaeus vannamei</name>
    <dbReference type="NCBI Taxonomy" id="6689"/>
    <lineage>
        <taxon>Eukaryota</taxon>
        <taxon>Metazoa</taxon>
        <taxon>Ecdysozoa</taxon>
        <taxon>Arthropoda</taxon>
        <taxon>Crustacea</taxon>
        <taxon>Multicrustacea</taxon>
        <taxon>Malacostraca</taxon>
        <taxon>Eumalacostraca</taxon>
        <taxon>Eucarida</taxon>
        <taxon>Decapoda</taxon>
        <taxon>Dendrobranchiata</taxon>
        <taxon>Penaeoidea</taxon>
        <taxon>Penaeidae</taxon>
        <taxon>Penaeus</taxon>
    </lineage>
</organism>
<name>A0A423SXP9_PENVA</name>